<protein>
    <submittedName>
        <fullName evidence="4">Membrane protein</fullName>
    </submittedName>
</protein>
<comment type="caution">
    <text evidence="4">The sequence shown here is derived from an EMBL/GenBank/DDBJ whole genome shotgun (WGS) entry which is preliminary data.</text>
</comment>
<dbReference type="InterPro" id="IPR057169">
    <property type="entry name" value="DUF7847"/>
</dbReference>
<keyword evidence="5" id="KW-1185">Reference proteome</keyword>
<evidence type="ECO:0000313" key="5">
    <source>
        <dbReference type="Proteomes" id="UP001501578"/>
    </source>
</evidence>
<keyword evidence="2" id="KW-1133">Transmembrane helix</keyword>
<gene>
    <name evidence="4" type="ORF">GCM10009560_30560</name>
</gene>
<keyword evidence="2" id="KW-0812">Transmembrane</keyword>
<keyword evidence="2" id="KW-0472">Membrane</keyword>
<dbReference type="RefSeq" id="WP_343950502.1">
    <property type="nucleotide sequence ID" value="NZ_BAAAHQ010000013.1"/>
</dbReference>
<dbReference type="Proteomes" id="UP001501578">
    <property type="component" value="Unassembled WGS sequence"/>
</dbReference>
<feature type="transmembrane region" description="Helical" evidence="2">
    <location>
        <begin position="255"/>
        <end position="276"/>
    </location>
</feature>
<feature type="compositionally biased region" description="Low complexity" evidence="1">
    <location>
        <begin position="23"/>
        <end position="39"/>
    </location>
</feature>
<accession>A0ABN1PG92</accession>
<evidence type="ECO:0000313" key="4">
    <source>
        <dbReference type="EMBL" id="GAA0927790.1"/>
    </source>
</evidence>
<feature type="transmembrane region" description="Helical" evidence="2">
    <location>
        <begin position="219"/>
        <end position="249"/>
    </location>
</feature>
<reference evidence="4 5" key="1">
    <citation type="journal article" date="2019" name="Int. J. Syst. Evol. Microbiol.">
        <title>The Global Catalogue of Microorganisms (GCM) 10K type strain sequencing project: providing services to taxonomists for standard genome sequencing and annotation.</title>
        <authorList>
            <consortium name="The Broad Institute Genomics Platform"/>
            <consortium name="The Broad Institute Genome Sequencing Center for Infectious Disease"/>
            <person name="Wu L."/>
            <person name="Ma J."/>
        </authorList>
    </citation>
    <scope>NUCLEOTIDE SEQUENCE [LARGE SCALE GENOMIC DNA]</scope>
    <source>
        <strain evidence="4 5">JCM 11136</strain>
    </source>
</reference>
<feature type="compositionally biased region" description="Pro residues" evidence="1">
    <location>
        <begin position="40"/>
        <end position="56"/>
    </location>
</feature>
<feature type="compositionally biased region" description="Pro residues" evidence="1">
    <location>
        <begin position="64"/>
        <end position="89"/>
    </location>
</feature>
<evidence type="ECO:0000256" key="2">
    <source>
        <dbReference type="SAM" id="Phobius"/>
    </source>
</evidence>
<feature type="transmembrane region" description="Helical" evidence="2">
    <location>
        <begin position="310"/>
        <end position="331"/>
    </location>
</feature>
<name>A0ABN1PG92_9ACTN</name>
<dbReference type="Pfam" id="PF25231">
    <property type="entry name" value="DUF7847"/>
    <property type="match status" value="1"/>
</dbReference>
<evidence type="ECO:0000256" key="1">
    <source>
        <dbReference type="SAM" id="MobiDB-lite"/>
    </source>
</evidence>
<organism evidence="4 5">
    <name type="scientific">Nonomuraea longicatena</name>
    <dbReference type="NCBI Taxonomy" id="83682"/>
    <lineage>
        <taxon>Bacteria</taxon>
        <taxon>Bacillati</taxon>
        <taxon>Actinomycetota</taxon>
        <taxon>Actinomycetes</taxon>
        <taxon>Streptosporangiales</taxon>
        <taxon>Streptosporangiaceae</taxon>
        <taxon>Nonomuraea</taxon>
    </lineage>
</organism>
<feature type="domain" description="DUF7847" evidence="3">
    <location>
        <begin position="106"/>
        <end position="381"/>
    </location>
</feature>
<feature type="region of interest" description="Disordered" evidence="1">
    <location>
        <begin position="1"/>
        <end position="89"/>
    </location>
</feature>
<feature type="transmembrane region" description="Helical" evidence="2">
    <location>
        <begin position="120"/>
        <end position="138"/>
    </location>
</feature>
<evidence type="ECO:0000259" key="3">
    <source>
        <dbReference type="Pfam" id="PF25231"/>
    </source>
</evidence>
<sequence>MSDGPTPERPPGWSAQQPPPYGAPQASPWTAPGGASGQPYAPPPPQPPPPPPPPGHGPYQGHGAPPPPPPPGYGAHPPPPGYGYPPPPQALRPGIIPLRPLGLGDILDGSFKFIRSNPKAILGLSALAAVIVSVPAAVGESFLVTALTDVSDPGALRNGGLAGAVEGLIAGYGGLLISSVIAFVVTTILTGVLTRILGRSVFGGRLGPAEAWRLVKGRMPALFGVVLLTGLIMIAPLIPIFVIFGLLIANADRGNAIGLVGILILVMIAYLLYAVFFSTRFSFAAPAVVLEGSRPVAAMRRSWQLVGGQFWRVLGITLLTGILAYLVSMAIKVPFNVVAQLLQFGESGTVVLTAALLAIGATVASMIVYPFQAAVSAILYTDRRMREEAFDLVLQTAAIEQQRQGWVHVSADDLWHPSNSAGPWHR</sequence>
<proteinExistence type="predicted"/>
<feature type="transmembrane region" description="Helical" evidence="2">
    <location>
        <begin position="351"/>
        <end position="380"/>
    </location>
</feature>
<dbReference type="EMBL" id="BAAAHQ010000013">
    <property type="protein sequence ID" value="GAA0927790.1"/>
    <property type="molecule type" value="Genomic_DNA"/>
</dbReference>